<sequence>MSDDAKTGESTAAPKTAAGEIAETDMPRSRRSRVLKKGKIIFQKGLRSIPCIVRNISDGGAMLQFEQAYMLPKQFDLQIDLEDFEVSCERRWEDGLKCGVEFVSEKRMIGRQRAQVLKTSEEALLKDTDDETDGLDGYFQRKHFDNPQAVPQTVRQPRRTGGGRPAFGKRR</sequence>
<evidence type="ECO:0000256" key="1">
    <source>
        <dbReference type="SAM" id="MobiDB-lite"/>
    </source>
</evidence>
<dbReference type="EMBL" id="FXTT01000012">
    <property type="protein sequence ID" value="SMP37348.1"/>
    <property type="molecule type" value="Genomic_DNA"/>
</dbReference>
<gene>
    <name evidence="3" type="ORF">SAMN06265374_0065</name>
</gene>
<dbReference type="Pfam" id="PF07238">
    <property type="entry name" value="PilZ"/>
    <property type="match status" value="1"/>
</dbReference>
<evidence type="ECO:0000313" key="3">
    <source>
        <dbReference type="EMBL" id="SMP37348.1"/>
    </source>
</evidence>
<reference evidence="3 4" key="1">
    <citation type="submission" date="2017-05" db="EMBL/GenBank/DDBJ databases">
        <authorList>
            <person name="Varghese N."/>
            <person name="Submissions S."/>
        </authorList>
    </citation>
    <scope>NUCLEOTIDE SEQUENCE [LARGE SCALE GENOMIC DNA]</scope>
    <source>
        <strain evidence="3 4">DSM 15949</strain>
    </source>
</reference>
<dbReference type="SUPFAM" id="SSF141371">
    <property type="entry name" value="PilZ domain-like"/>
    <property type="match status" value="1"/>
</dbReference>
<feature type="region of interest" description="Disordered" evidence="1">
    <location>
        <begin position="146"/>
        <end position="171"/>
    </location>
</feature>
<protein>
    <submittedName>
        <fullName evidence="3">PilZ domain-containing protein</fullName>
    </submittedName>
</protein>
<comment type="caution">
    <text evidence="3">The sequence shown here is derived from an EMBL/GenBank/DDBJ whole genome shotgun (WGS) entry which is preliminary data.</text>
</comment>
<organism evidence="3 4">
    <name type="scientific">Roseibium denhamense</name>
    <dbReference type="NCBI Taxonomy" id="76305"/>
    <lineage>
        <taxon>Bacteria</taxon>
        <taxon>Pseudomonadati</taxon>
        <taxon>Pseudomonadota</taxon>
        <taxon>Alphaproteobacteria</taxon>
        <taxon>Hyphomicrobiales</taxon>
        <taxon>Stappiaceae</taxon>
        <taxon>Roseibium</taxon>
    </lineage>
</organism>
<evidence type="ECO:0000259" key="2">
    <source>
        <dbReference type="Pfam" id="PF07238"/>
    </source>
</evidence>
<keyword evidence="4" id="KW-1185">Reference proteome</keyword>
<evidence type="ECO:0000313" key="4">
    <source>
        <dbReference type="Proteomes" id="UP001157914"/>
    </source>
</evidence>
<name>A0ABY1PMD5_9HYPH</name>
<dbReference type="RefSeq" id="WP_155189245.1">
    <property type="nucleotide sequence ID" value="NZ_BAAAEA010000009.1"/>
</dbReference>
<dbReference type="Proteomes" id="UP001157914">
    <property type="component" value="Unassembled WGS sequence"/>
</dbReference>
<feature type="domain" description="PilZ" evidence="2">
    <location>
        <begin position="29"/>
        <end position="104"/>
    </location>
</feature>
<accession>A0ABY1PMD5</accession>
<dbReference type="InterPro" id="IPR009875">
    <property type="entry name" value="PilZ_domain"/>
</dbReference>
<feature type="region of interest" description="Disordered" evidence="1">
    <location>
        <begin position="1"/>
        <end position="31"/>
    </location>
</feature>
<proteinExistence type="predicted"/>